<accession>A0A9Q8PCD7</accession>
<gene>
    <name evidence="2" type="ORF">CLAFUR5_10566</name>
</gene>
<dbReference type="InterPro" id="IPR007361">
    <property type="entry name" value="DUF427"/>
</dbReference>
<protein>
    <recommendedName>
        <fullName evidence="1">DUF427 domain-containing protein</fullName>
    </recommendedName>
</protein>
<dbReference type="RefSeq" id="XP_047764183.1">
    <property type="nucleotide sequence ID" value="XM_047909714.1"/>
</dbReference>
<dbReference type="GeneID" id="71990444"/>
<dbReference type="InterPro" id="IPR038694">
    <property type="entry name" value="DUF427_sf"/>
</dbReference>
<dbReference type="AlphaFoldDB" id="A0A9Q8PCD7"/>
<dbReference type="EMBL" id="CP090169">
    <property type="protein sequence ID" value="UJO19817.1"/>
    <property type="molecule type" value="Genomic_DNA"/>
</dbReference>
<evidence type="ECO:0000313" key="3">
    <source>
        <dbReference type="Proteomes" id="UP000756132"/>
    </source>
</evidence>
<dbReference type="Proteomes" id="UP000756132">
    <property type="component" value="Chromosome 7"/>
</dbReference>
<dbReference type="Pfam" id="PF04248">
    <property type="entry name" value="NTP_transf_9"/>
    <property type="match status" value="1"/>
</dbReference>
<keyword evidence="3" id="KW-1185">Reference proteome</keyword>
<dbReference type="Gene3D" id="2.170.150.40">
    <property type="entry name" value="Domain of unknown function (DUF427)"/>
    <property type="match status" value="1"/>
</dbReference>
<sequence length="191" mass="21866">MQSRLLVRSRKVLLLLVRSFLLMNIFKRLMSSTPASGKLNPRNFPRPPLCERTPRHLEIKWGGQTIAETKEAYWVLETYHPPTYYLPPSSLKIPLSKNSHGSYCEWKGRASYYDATNPSTSEVVKNRIWSYDDPTGGFQEIKDYLSFYAGPWDCYVDGELVIPQPGDFYGGWTSSDVDTSHVKGAPGTRHW</sequence>
<proteinExistence type="predicted"/>
<evidence type="ECO:0000259" key="1">
    <source>
        <dbReference type="Pfam" id="PF04248"/>
    </source>
</evidence>
<feature type="domain" description="DUF427" evidence="1">
    <location>
        <begin position="58"/>
        <end position="149"/>
    </location>
</feature>
<organism evidence="2 3">
    <name type="scientific">Passalora fulva</name>
    <name type="common">Tomato leaf mold</name>
    <name type="synonym">Cladosporium fulvum</name>
    <dbReference type="NCBI Taxonomy" id="5499"/>
    <lineage>
        <taxon>Eukaryota</taxon>
        <taxon>Fungi</taxon>
        <taxon>Dikarya</taxon>
        <taxon>Ascomycota</taxon>
        <taxon>Pezizomycotina</taxon>
        <taxon>Dothideomycetes</taxon>
        <taxon>Dothideomycetidae</taxon>
        <taxon>Mycosphaerellales</taxon>
        <taxon>Mycosphaerellaceae</taxon>
        <taxon>Fulvia</taxon>
    </lineage>
</organism>
<evidence type="ECO:0000313" key="2">
    <source>
        <dbReference type="EMBL" id="UJO19817.1"/>
    </source>
</evidence>
<dbReference type="PANTHER" id="PTHR43058">
    <property type="entry name" value="SLR0655 PROTEIN"/>
    <property type="match status" value="1"/>
</dbReference>
<dbReference type="KEGG" id="ffu:CLAFUR5_10566"/>
<name>A0A9Q8PCD7_PASFU</name>
<dbReference type="OrthoDB" id="18996at2759"/>
<reference evidence="2" key="2">
    <citation type="journal article" date="2022" name="Microb. Genom.">
        <title>A chromosome-scale genome assembly of the tomato pathogen Cladosporium fulvum reveals a compartmentalized genome architecture and the presence of a dispensable chromosome.</title>
        <authorList>
            <person name="Zaccaron A.Z."/>
            <person name="Chen L.H."/>
            <person name="Samaras A."/>
            <person name="Stergiopoulos I."/>
        </authorList>
    </citation>
    <scope>NUCLEOTIDE SEQUENCE</scope>
    <source>
        <strain evidence="2">Race5_Kim</strain>
    </source>
</reference>
<dbReference type="PANTHER" id="PTHR43058:SF1">
    <property type="entry name" value="DUF427 DOMAIN-CONTAINING PROTEIN"/>
    <property type="match status" value="1"/>
</dbReference>
<reference evidence="2" key="1">
    <citation type="submission" date="2021-12" db="EMBL/GenBank/DDBJ databases">
        <authorList>
            <person name="Zaccaron A."/>
            <person name="Stergiopoulos I."/>
        </authorList>
    </citation>
    <scope>NUCLEOTIDE SEQUENCE</scope>
    <source>
        <strain evidence="2">Race5_Kim</strain>
    </source>
</reference>